<gene>
    <name evidence="1" type="ORF">SS7213T_12197</name>
</gene>
<dbReference type="EMBL" id="AEUN01000536">
    <property type="protein sequence ID" value="EHJ06868.1"/>
    <property type="molecule type" value="Genomic_DNA"/>
</dbReference>
<dbReference type="RefSeq" id="WP_002465119.1">
    <property type="nucleotide sequence ID" value="NZ_AEUN01000536.1"/>
</dbReference>
<comment type="caution">
    <text evidence="1">The sequence shown here is derived from an EMBL/GenBank/DDBJ whole genome shotgun (WGS) entry which is preliminary data.</text>
</comment>
<dbReference type="OrthoDB" id="2418117at2"/>
<sequence length="116" mass="14105">MKSIVEQLILEINDMQQTYEHVKTNQCDHDFYQIVQPYASKIDRLLNQFQTYKLQIIRMPYMNDKKFDLLMKHIEELSVECHFQRTSRKLFMEKIKSVHYDLQTIEDELSNKETLS</sequence>
<dbReference type="PATRIC" id="fig|911238.3.peg.2151"/>
<dbReference type="Pfam" id="PF08807">
    <property type="entry name" value="DUF1798"/>
    <property type="match status" value="1"/>
</dbReference>
<dbReference type="Gene3D" id="1.20.120.440">
    <property type="entry name" value="YppE-like"/>
    <property type="match status" value="1"/>
</dbReference>
<reference evidence="1 2" key="1">
    <citation type="journal article" date="2012" name="BMC Genomics">
        <title>Comparative genomic analysis of the genus Staphylococcus including Staphylococcus aureus and its newly described sister species Staphylococcus simiae.</title>
        <authorList>
            <person name="Suzuki H."/>
            <person name="Lefebure T."/>
            <person name="Pavinski Bitar P."/>
            <person name="Stanhope M.J."/>
        </authorList>
    </citation>
    <scope>NUCLEOTIDE SEQUENCE [LARGE SCALE GENOMIC DNA]</scope>
    <source>
        <strain evidence="1 2">CCM 7213</strain>
    </source>
</reference>
<evidence type="ECO:0008006" key="3">
    <source>
        <dbReference type="Google" id="ProtNLM"/>
    </source>
</evidence>
<evidence type="ECO:0000313" key="1">
    <source>
        <dbReference type="EMBL" id="EHJ06868.1"/>
    </source>
</evidence>
<protein>
    <recommendedName>
        <fullName evidence="3">DUF1798 family protein</fullName>
    </recommendedName>
</protein>
<evidence type="ECO:0000313" key="2">
    <source>
        <dbReference type="Proteomes" id="UP000005413"/>
    </source>
</evidence>
<dbReference type="InterPro" id="IPR014913">
    <property type="entry name" value="YppE-like"/>
</dbReference>
<organism evidence="1 2">
    <name type="scientific">Staphylococcus simiae CCM 7213 = CCUG 51256</name>
    <dbReference type="NCBI Taxonomy" id="911238"/>
    <lineage>
        <taxon>Bacteria</taxon>
        <taxon>Bacillati</taxon>
        <taxon>Bacillota</taxon>
        <taxon>Bacilli</taxon>
        <taxon>Bacillales</taxon>
        <taxon>Staphylococcaceae</taxon>
        <taxon>Staphylococcus</taxon>
    </lineage>
</organism>
<dbReference type="Proteomes" id="UP000005413">
    <property type="component" value="Unassembled WGS sequence"/>
</dbReference>
<dbReference type="SUPFAM" id="SSF140415">
    <property type="entry name" value="YppE-like"/>
    <property type="match status" value="1"/>
</dbReference>
<dbReference type="InterPro" id="IPR023351">
    <property type="entry name" value="YppE-like_sf"/>
</dbReference>
<proteinExistence type="predicted"/>
<dbReference type="AlphaFoldDB" id="G5JLS0"/>
<accession>G5JLS0</accession>
<keyword evidence="2" id="KW-1185">Reference proteome</keyword>
<name>G5JLS0_9STAP</name>